<evidence type="ECO:0000313" key="10">
    <source>
        <dbReference type="EMBL" id="MFC6035124.1"/>
    </source>
</evidence>
<keyword evidence="7 8" id="KW-0472">Membrane</keyword>
<dbReference type="GO" id="GO:0016757">
    <property type="term" value="F:glycosyltransferase activity"/>
    <property type="evidence" value="ECO:0007669"/>
    <property type="project" value="UniProtKB-KW"/>
</dbReference>
<gene>
    <name evidence="10" type="ORF">ACFMB1_06180</name>
</gene>
<keyword evidence="3 10" id="KW-0328">Glycosyltransferase</keyword>
<dbReference type="PANTHER" id="PTHR33908">
    <property type="entry name" value="MANNOSYLTRANSFERASE YKCB-RELATED"/>
    <property type="match status" value="1"/>
</dbReference>
<dbReference type="RefSeq" id="WP_379879547.1">
    <property type="nucleotide sequence ID" value="NZ_JBHPON010000001.1"/>
</dbReference>
<keyword evidence="6 8" id="KW-1133">Transmembrane helix</keyword>
<name>A0ABW1KT84_9PROT</name>
<dbReference type="Pfam" id="PF13231">
    <property type="entry name" value="PMT_2"/>
    <property type="match status" value="1"/>
</dbReference>
<feature type="transmembrane region" description="Helical" evidence="8">
    <location>
        <begin position="426"/>
        <end position="446"/>
    </location>
</feature>
<evidence type="ECO:0000313" key="11">
    <source>
        <dbReference type="Proteomes" id="UP001596116"/>
    </source>
</evidence>
<keyword evidence="2" id="KW-1003">Cell membrane</keyword>
<evidence type="ECO:0000256" key="4">
    <source>
        <dbReference type="ARBA" id="ARBA00022679"/>
    </source>
</evidence>
<feature type="transmembrane region" description="Helical" evidence="8">
    <location>
        <begin position="371"/>
        <end position="391"/>
    </location>
</feature>
<evidence type="ECO:0000256" key="6">
    <source>
        <dbReference type="ARBA" id="ARBA00022989"/>
    </source>
</evidence>
<keyword evidence="4 10" id="KW-0808">Transferase</keyword>
<dbReference type="PANTHER" id="PTHR33908:SF3">
    <property type="entry name" value="UNDECAPRENYL PHOSPHATE-ALPHA-4-AMINO-4-DEOXY-L-ARABINOSE ARABINOSYL TRANSFERASE"/>
    <property type="match status" value="1"/>
</dbReference>
<feature type="transmembrane region" description="Helical" evidence="8">
    <location>
        <begin position="287"/>
        <end position="305"/>
    </location>
</feature>
<reference evidence="10 11" key="1">
    <citation type="submission" date="2024-09" db="EMBL/GenBank/DDBJ databases">
        <authorList>
            <person name="Zhang Z.-H."/>
        </authorList>
    </citation>
    <scope>NUCLEOTIDE SEQUENCE [LARGE SCALE GENOMIC DNA]</scope>
    <source>
        <strain evidence="10 11">HHTR114</strain>
    </source>
</reference>
<evidence type="ECO:0000256" key="5">
    <source>
        <dbReference type="ARBA" id="ARBA00022692"/>
    </source>
</evidence>
<feature type="transmembrane region" description="Helical" evidence="8">
    <location>
        <begin position="229"/>
        <end position="251"/>
    </location>
</feature>
<feature type="transmembrane region" description="Helical" evidence="8">
    <location>
        <begin position="340"/>
        <end position="359"/>
    </location>
</feature>
<dbReference type="EC" id="2.4.-.-" evidence="10"/>
<feature type="domain" description="Glycosyltransferase RgtA/B/C/D-like" evidence="9">
    <location>
        <begin position="78"/>
        <end position="246"/>
    </location>
</feature>
<evidence type="ECO:0000256" key="1">
    <source>
        <dbReference type="ARBA" id="ARBA00004651"/>
    </source>
</evidence>
<proteinExistence type="predicted"/>
<protein>
    <submittedName>
        <fullName evidence="10">ArnT family glycosyltransferase</fullName>
        <ecNumber evidence="10">2.4.-.-</ecNumber>
    </submittedName>
</protein>
<keyword evidence="11" id="KW-1185">Reference proteome</keyword>
<evidence type="ECO:0000256" key="2">
    <source>
        <dbReference type="ARBA" id="ARBA00022475"/>
    </source>
</evidence>
<evidence type="ECO:0000256" key="8">
    <source>
        <dbReference type="SAM" id="Phobius"/>
    </source>
</evidence>
<sequence>MRGQSKTRLFSGITSGAGLSRRAAMLVVTLFAAATAVAGVFSLPPRDRDEARFAQATAQMLESGDYIAIRFQDSERNKKPAGIYWLQAASVATFSDVENRDIWAYRIPSMIGVAFAALFTFLAGARLYDVRTGFLAGLLLASAPIVVAEGGLAKTDGALLALICLAQYAFAEIYARIQTGEKIGWRWPLAFWAAHGAGILVKGPIAPLVSLLTGLGLATGAPRFKWITALKPFTGVLILILMVGPWTFAIWQATEGRFFTDAVGGDMLGKVGDAQEGHVGPPGYHVALLWLLFWPAAALIIPGVVKAWKERSDWRARFLLSWLIPAWIVFEIAATKLPHYVMPLYPALAIIAAHGAVAAMRRDWTQKLGALIYAGAGLAASAIIALPPVYFSDAPMLATGFTTGAITAAATLFVSSLFWRGRPFDGGVAASFVAAAYAWALLTMVLPNLSQLAVSPRLSTTLELADRHPLHDGLAPVALAGYSEPSAIFLLGTQTMLGSGREAATRLTSGAASAAIVEAREGEAFLAQLKGARVASLAVIDGLNYSNGQDVSLTIYILAP</sequence>
<dbReference type="InterPro" id="IPR050297">
    <property type="entry name" value="LipidA_mod_glycosyltrf_83"/>
</dbReference>
<feature type="transmembrane region" description="Helical" evidence="8">
    <location>
        <begin position="397"/>
        <end position="419"/>
    </location>
</feature>
<feature type="transmembrane region" description="Helical" evidence="8">
    <location>
        <begin position="189"/>
        <end position="217"/>
    </location>
</feature>
<evidence type="ECO:0000256" key="7">
    <source>
        <dbReference type="ARBA" id="ARBA00023136"/>
    </source>
</evidence>
<evidence type="ECO:0000259" key="9">
    <source>
        <dbReference type="Pfam" id="PF13231"/>
    </source>
</evidence>
<organism evidence="10 11">
    <name type="scientific">Hyphococcus aureus</name>
    <dbReference type="NCBI Taxonomy" id="2666033"/>
    <lineage>
        <taxon>Bacteria</taxon>
        <taxon>Pseudomonadati</taxon>
        <taxon>Pseudomonadota</taxon>
        <taxon>Alphaproteobacteria</taxon>
        <taxon>Parvularculales</taxon>
        <taxon>Parvularculaceae</taxon>
        <taxon>Hyphococcus</taxon>
    </lineage>
</organism>
<evidence type="ECO:0000256" key="3">
    <source>
        <dbReference type="ARBA" id="ARBA00022676"/>
    </source>
</evidence>
<dbReference type="InterPro" id="IPR038731">
    <property type="entry name" value="RgtA/B/C-like"/>
</dbReference>
<keyword evidence="5 8" id="KW-0812">Transmembrane</keyword>
<feature type="transmembrane region" description="Helical" evidence="8">
    <location>
        <begin position="134"/>
        <end position="152"/>
    </location>
</feature>
<dbReference type="EMBL" id="JBHPON010000001">
    <property type="protein sequence ID" value="MFC6035124.1"/>
    <property type="molecule type" value="Genomic_DNA"/>
</dbReference>
<comment type="caution">
    <text evidence="10">The sequence shown here is derived from an EMBL/GenBank/DDBJ whole genome shotgun (WGS) entry which is preliminary data.</text>
</comment>
<feature type="transmembrane region" description="Helical" evidence="8">
    <location>
        <begin position="110"/>
        <end position="128"/>
    </location>
</feature>
<feature type="transmembrane region" description="Helical" evidence="8">
    <location>
        <begin position="317"/>
        <end position="334"/>
    </location>
</feature>
<feature type="transmembrane region" description="Helical" evidence="8">
    <location>
        <begin position="23"/>
        <end position="43"/>
    </location>
</feature>
<accession>A0ABW1KT84</accession>
<dbReference type="Proteomes" id="UP001596116">
    <property type="component" value="Unassembled WGS sequence"/>
</dbReference>
<comment type="subcellular location">
    <subcellularLocation>
        <location evidence="1">Cell membrane</location>
        <topology evidence="1">Multi-pass membrane protein</topology>
    </subcellularLocation>
</comment>